<dbReference type="InterPro" id="IPR050819">
    <property type="entry name" value="Tripeptidyl-peptidase_I"/>
</dbReference>
<dbReference type="SUPFAM" id="SSF54897">
    <property type="entry name" value="Protease propeptides/inhibitors"/>
    <property type="match status" value="1"/>
</dbReference>
<dbReference type="PANTHER" id="PTHR14218">
    <property type="entry name" value="PROTEASE S8 TRIPEPTIDYL PEPTIDASE I CLN2"/>
    <property type="match status" value="1"/>
</dbReference>
<dbReference type="AlphaFoldDB" id="A0A6N0NUR5"/>
<evidence type="ECO:0000256" key="4">
    <source>
        <dbReference type="ARBA" id="ARBA00022801"/>
    </source>
</evidence>
<dbReference type="GO" id="GO:0004252">
    <property type="term" value="F:serine-type endopeptidase activity"/>
    <property type="evidence" value="ECO:0007669"/>
    <property type="project" value="InterPro"/>
</dbReference>
<evidence type="ECO:0000256" key="3">
    <source>
        <dbReference type="ARBA" id="ARBA00022723"/>
    </source>
</evidence>
<dbReference type="GO" id="GO:0046872">
    <property type="term" value="F:metal ion binding"/>
    <property type="evidence" value="ECO:0007669"/>
    <property type="project" value="UniProtKB-KW"/>
</dbReference>
<keyword evidence="5" id="KW-0720">Serine protease</keyword>
<dbReference type="InterPro" id="IPR015366">
    <property type="entry name" value="S53_propep"/>
</dbReference>
<evidence type="ECO:0000256" key="7">
    <source>
        <dbReference type="ARBA" id="ARBA00023145"/>
    </source>
</evidence>
<evidence type="ECO:0000256" key="5">
    <source>
        <dbReference type="ARBA" id="ARBA00022825"/>
    </source>
</evidence>
<proteinExistence type="predicted"/>
<keyword evidence="6" id="KW-0106">Calcium</keyword>
<dbReference type="SUPFAM" id="SSF52743">
    <property type="entry name" value="Subtilisin-like"/>
    <property type="match status" value="1"/>
</dbReference>
<keyword evidence="8" id="KW-0812">Transmembrane</keyword>
<keyword evidence="4" id="KW-0378">Hydrolase</keyword>
<dbReference type="CDD" id="cd04056">
    <property type="entry name" value="Peptidases_S53"/>
    <property type="match status" value="1"/>
</dbReference>
<dbReference type="InterPro" id="IPR036852">
    <property type="entry name" value="Peptidase_S8/S53_dom_sf"/>
</dbReference>
<dbReference type="Pfam" id="PF09286">
    <property type="entry name" value="Pro-kuma_activ"/>
    <property type="match status" value="1"/>
</dbReference>
<keyword evidence="3" id="KW-0479">Metal-binding</keyword>
<sequence>MFKNYLGIVLVFVFIFSICITVNVLSYTQSGPDYVAYSPHIKSLPGNTEVIATIYLPLRNQNLLFYYSEEVSMPGSPLYHKFLTQSQVRSLFYPTQEFNDVMSTLKAHGVNVIFAVADSVIVVKGRASQLSSVLGVRFFLYDNGTKSYYFSEGNPPFQGTVIGSNVSALFFSHPSTLVTTKNVINLEKSIAQVNSTFPVEGYPVTYLRGAYNITSLLSRGINGSGYTVGILDFYGDPYIQQQLAYFDKIYGLPAPPNFSIIPIGPYNPNLGIKAGWAGEISLDVESVHAMSPGASIILYIANPNLPLSSIIANIVSQDKVDVLSQSFSIPDELIPSLTGSLFYQCVVLTDQYYAMGNAEGITFLASSGDGGGSGYSAGPLGSVGYPSTSPFVTALGGTTTYITFDGYSFNVTAWSNYGFVPPDANYGGSTGGISQVEPKPFYQWSIPTPKGYPNGRETPDVSANADVYPGIFIVCPGNVTAISGGTSEASPLTAGLLTLVMQFSGSRLGNLNPLLYSLAKSSYSSVFVPIEFGYNIPWVASYGYNLVTGLGQLNIGNLAYLTKSQAQKELSVMVNDSNVSVLIPGQTLTVTANVTMNGTVSTGSFFVTLETVDGNVSTSKMSFDPSTGLWTATLTVPQNDQGVTFITVWGESNGLEGYGLLEAFSGYFAQFLPPTPFSQFPSLTPYSVLWSGFGIPIVVNLTTPTGALAPNITLTAEIFSYNITNNSYTLVNTTQLSFNPALNAWTGMIPSNIPVGPTLVEIQNAFGYVAFFNGVGLSNLFILPPTVAEPGSVYPGQPVIVTGSLTPPSNIPSLATAQNLMSGSNLTAELLSPSGKVVSTAQIPYSFNPLSPGYLGYLYVPNNATPGLYTILLFSSYYSYTLGQDIPGFYYGQIYVAGKVSPILNFSSRYLLQGSVVKIYAKISQDGSPIKFGMFSATVFPNVLSSVYSFLSSIVEVPLWYNSTSGMWEGNLTLPSPNSLGNLSYLTNGYYSLPFKVLVTGVSAYGGDTATGLSRASQLFVEPYTLIKNDPSYTQIQTYDVAFQNDTITLDGNMFNDLFLGNNTILDSNLVITSSNDTGTLLIKDSSVTLIDVQATRINAVNSTVKLVSSSVEYISLNSSRLQSIQSSYSKVYPSPPVISVGLKPFQNLTGTISFPVTVQGSSVSNVTVELDGVPIATYNENGTHSVTLNTTLYPDGNHVLTVLVQQTDGVSSKVSLDLLFQNQLSVLTHTVTVFNNVTQQHLRSLSSTSAESLYLGVIGLVVGLVALAIALLSLRRK</sequence>
<dbReference type="PIRSF" id="PIRSF032623">
    <property type="entry name" value="Peptidase_SSO2181_prd"/>
    <property type="match status" value="1"/>
</dbReference>
<accession>A0A6N0NUR5</accession>
<protein>
    <submittedName>
        <fullName evidence="10">S8 family serine peptidase</fullName>
    </submittedName>
</protein>
<evidence type="ECO:0000256" key="6">
    <source>
        <dbReference type="ARBA" id="ARBA00022837"/>
    </source>
</evidence>
<comment type="cofactor">
    <cofactor evidence="1">
        <name>Ca(2+)</name>
        <dbReference type="ChEBI" id="CHEBI:29108"/>
    </cofactor>
</comment>
<evidence type="ECO:0000256" key="8">
    <source>
        <dbReference type="SAM" id="Phobius"/>
    </source>
</evidence>
<organism evidence="10 11">
    <name type="scientific">Metallosphaera tengchongensis</name>
    <dbReference type="NCBI Taxonomy" id="1532350"/>
    <lineage>
        <taxon>Archaea</taxon>
        <taxon>Thermoproteota</taxon>
        <taxon>Thermoprotei</taxon>
        <taxon>Sulfolobales</taxon>
        <taxon>Sulfolobaceae</taxon>
        <taxon>Metallosphaera</taxon>
    </lineage>
</organism>
<dbReference type="PROSITE" id="PS00138">
    <property type="entry name" value="SUBTILASE_SER"/>
    <property type="match status" value="1"/>
</dbReference>
<reference evidence="10 11" key="1">
    <citation type="submission" date="2020-02" db="EMBL/GenBank/DDBJ databases">
        <title>Comparative genome analysis reveals the metabolism and evolution of the thermophilic archaeal genus Metallosphaera.</title>
        <authorList>
            <person name="Jiang C."/>
        </authorList>
    </citation>
    <scope>NUCLEOTIDE SEQUENCE [LARGE SCALE GENOMIC DNA]</scope>
    <source>
        <strain evidence="10 11">Ric-A</strain>
    </source>
</reference>
<name>A0A6N0NUR5_9CREN</name>
<keyword evidence="8" id="KW-1133">Transmembrane helix</keyword>
<dbReference type="GO" id="GO:0008240">
    <property type="term" value="F:tripeptidyl-peptidase activity"/>
    <property type="evidence" value="ECO:0007669"/>
    <property type="project" value="TreeGrafter"/>
</dbReference>
<dbReference type="KEGG" id="mten:GWK48_09680"/>
<gene>
    <name evidence="10" type="ORF">GWK48_09680</name>
</gene>
<dbReference type="Proteomes" id="UP000509301">
    <property type="component" value="Chromosome"/>
</dbReference>
<dbReference type="OrthoDB" id="56693at2157"/>
<dbReference type="GeneID" id="55642214"/>
<dbReference type="SMART" id="SM00944">
    <property type="entry name" value="Pro-kuma_activ"/>
    <property type="match status" value="1"/>
</dbReference>
<dbReference type="RefSeq" id="WP_174631794.1">
    <property type="nucleotide sequence ID" value="NZ_CP049074.1"/>
</dbReference>
<dbReference type="Pfam" id="PF00082">
    <property type="entry name" value="Peptidase_S8"/>
    <property type="match status" value="1"/>
</dbReference>
<feature type="domain" description="Peptidase S53" evidence="9">
    <location>
        <begin position="201"/>
        <end position="565"/>
    </location>
</feature>
<dbReference type="GO" id="GO:0006508">
    <property type="term" value="P:proteolysis"/>
    <property type="evidence" value="ECO:0007669"/>
    <property type="project" value="UniProtKB-KW"/>
</dbReference>
<dbReference type="Gene3D" id="3.40.50.200">
    <property type="entry name" value="Peptidase S8/S53 domain"/>
    <property type="match status" value="1"/>
</dbReference>
<dbReference type="PROSITE" id="PS51695">
    <property type="entry name" value="SEDOLISIN"/>
    <property type="match status" value="1"/>
</dbReference>
<dbReference type="EMBL" id="CP049074">
    <property type="protein sequence ID" value="QKR00614.1"/>
    <property type="molecule type" value="Genomic_DNA"/>
</dbReference>
<keyword evidence="11" id="KW-1185">Reference proteome</keyword>
<evidence type="ECO:0000313" key="10">
    <source>
        <dbReference type="EMBL" id="QKR00614.1"/>
    </source>
</evidence>
<dbReference type="InterPro" id="IPR000209">
    <property type="entry name" value="Peptidase_S8/S53_dom"/>
</dbReference>
<evidence type="ECO:0000256" key="2">
    <source>
        <dbReference type="ARBA" id="ARBA00022670"/>
    </source>
</evidence>
<dbReference type="InterPro" id="IPR030400">
    <property type="entry name" value="Sedolisin_dom"/>
</dbReference>
<dbReference type="PANTHER" id="PTHR14218:SF15">
    <property type="entry name" value="TRIPEPTIDYL-PEPTIDASE 1"/>
    <property type="match status" value="1"/>
</dbReference>
<dbReference type="InterPro" id="IPR017001">
    <property type="entry name" value="Pept_S53_physarolisin-II_arc"/>
</dbReference>
<dbReference type="InterPro" id="IPR023828">
    <property type="entry name" value="Peptidase_S8_Ser-AS"/>
</dbReference>
<feature type="transmembrane region" description="Helical" evidence="8">
    <location>
        <begin position="1254"/>
        <end position="1275"/>
    </location>
</feature>
<keyword evidence="8" id="KW-0472">Membrane</keyword>
<evidence type="ECO:0000259" key="9">
    <source>
        <dbReference type="PROSITE" id="PS51695"/>
    </source>
</evidence>
<keyword evidence="2" id="KW-0645">Protease</keyword>
<keyword evidence="7" id="KW-0865">Zymogen</keyword>
<dbReference type="CDD" id="cd11377">
    <property type="entry name" value="Pro-peptidase_S53"/>
    <property type="match status" value="1"/>
</dbReference>
<evidence type="ECO:0000256" key="1">
    <source>
        <dbReference type="ARBA" id="ARBA00001913"/>
    </source>
</evidence>
<evidence type="ECO:0000313" key="11">
    <source>
        <dbReference type="Proteomes" id="UP000509301"/>
    </source>
</evidence>